<proteinExistence type="predicted"/>
<evidence type="ECO:0000313" key="2">
    <source>
        <dbReference type="Proteomes" id="UP000308652"/>
    </source>
</evidence>
<sequence>MSKNLHSTCPSKSIRSRVHNVPGKVRVLREERVVQGKDGELHDPTSANFHMEELPLSINELTLAALVAPRRSSSYQ</sequence>
<dbReference type="OrthoDB" id="271725at2759"/>
<dbReference type="Proteomes" id="UP000308652">
    <property type="component" value="Unassembled WGS sequence"/>
</dbReference>
<evidence type="ECO:0000313" key="1">
    <source>
        <dbReference type="EMBL" id="TFK37927.1"/>
    </source>
</evidence>
<gene>
    <name evidence="1" type="ORF">BDQ12DRAFT_684357</name>
</gene>
<reference evidence="1 2" key="1">
    <citation type="journal article" date="2019" name="Nat. Ecol. Evol.">
        <title>Megaphylogeny resolves global patterns of mushroom evolution.</title>
        <authorList>
            <person name="Varga T."/>
            <person name="Krizsan K."/>
            <person name="Foldi C."/>
            <person name="Dima B."/>
            <person name="Sanchez-Garcia M."/>
            <person name="Sanchez-Ramirez S."/>
            <person name="Szollosi G.J."/>
            <person name="Szarkandi J.G."/>
            <person name="Papp V."/>
            <person name="Albert L."/>
            <person name="Andreopoulos W."/>
            <person name="Angelini C."/>
            <person name="Antonin V."/>
            <person name="Barry K.W."/>
            <person name="Bougher N.L."/>
            <person name="Buchanan P."/>
            <person name="Buyck B."/>
            <person name="Bense V."/>
            <person name="Catcheside P."/>
            <person name="Chovatia M."/>
            <person name="Cooper J."/>
            <person name="Damon W."/>
            <person name="Desjardin D."/>
            <person name="Finy P."/>
            <person name="Geml J."/>
            <person name="Haridas S."/>
            <person name="Hughes K."/>
            <person name="Justo A."/>
            <person name="Karasinski D."/>
            <person name="Kautmanova I."/>
            <person name="Kiss B."/>
            <person name="Kocsube S."/>
            <person name="Kotiranta H."/>
            <person name="LaButti K.M."/>
            <person name="Lechner B.E."/>
            <person name="Liimatainen K."/>
            <person name="Lipzen A."/>
            <person name="Lukacs Z."/>
            <person name="Mihaltcheva S."/>
            <person name="Morgado L.N."/>
            <person name="Niskanen T."/>
            <person name="Noordeloos M.E."/>
            <person name="Ohm R.A."/>
            <person name="Ortiz-Santana B."/>
            <person name="Ovrebo C."/>
            <person name="Racz N."/>
            <person name="Riley R."/>
            <person name="Savchenko A."/>
            <person name="Shiryaev A."/>
            <person name="Soop K."/>
            <person name="Spirin V."/>
            <person name="Szebenyi C."/>
            <person name="Tomsovsky M."/>
            <person name="Tulloss R.E."/>
            <person name="Uehling J."/>
            <person name="Grigoriev I.V."/>
            <person name="Vagvolgyi C."/>
            <person name="Papp T."/>
            <person name="Martin F.M."/>
            <person name="Miettinen O."/>
            <person name="Hibbett D.S."/>
            <person name="Nagy L.G."/>
        </authorList>
    </citation>
    <scope>NUCLEOTIDE SEQUENCE [LARGE SCALE GENOMIC DNA]</scope>
    <source>
        <strain evidence="1 2">CBS 166.37</strain>
    </source>
</reference>
<dbReference type="AlphaFoldDB" id="A0A5C3LZD2"/>
<accession>A0A5C3LZD2</accession>
<organism evidence="1 2">
    <name type="scientific">Crucibulum laeve</name>
    <dbReference type="NCBI Taxonomy" id="68775"/>
    <lineage>
        <taxon>Eukaryota</taxon>
        <taxon>Fungi</taxon>
        <taxon>Dikarya</taxon>
        <taxon>Basidiomycota</taxon>
        <taxon>Agaricomycotina</taxon>
        <taxon>Agaricomycetes</taxon>
        <taxon>Agaricomycetidae</taxon>
        <taxon>Agaricales</taxon>
        <taxon>Agaricineae</taxon>
        <taxon>Nidulariaceae</taxon>
        <taxon>Crucibulum</taxon>
    </lineage>
</organism>
<name>A0A5C3LZD2_9AGAR</name>
<dbReference type="EMBL" id="ML213605">
    <property type="protein sequence ID" value="TFK37927.1"/>
    <property type="molecule type" value="Genomic_DNA"/>
</dbReference>
<keyword evidence="2" id="KW-1185">Reference proteome</keyword>
<protein>
    <submittedName>
        <fullName evidence="1">Uncharacterized protein</fullName>
    </submittedName>
</protein>